<dbReference type="Pfam" id="PF15907">
    <property type="entry name" value="Itfg2"/>
    <property type="match status" value="1"/>
</dbReference>
<proteinExistence type="predicted"/>
<keyword evidence="2" id="KW-1185">Reference proteome</keyword>
<dbReference type="GO" id="GO:0032006">
    <property type="term" value="P:regulation of TOR signaling"/>
    <property type="evidence" value="ECO:0007669"/>
    <property type="project" value="TreeGrafter"/>
</dbReference>
<dbReference type="AlphaFoldDB" id="A0A8E0RSR5"/>
<evidence type="ECO:0000313" key="2">
    <source>
        <dbReference type="Proteomes" id="UP000728185"/>
    </source>
</evidence>
<sequence length="399" mass="44593">MRSRSFVDSVCFPEVYTNSSRNLCLYDVDNDGDNEFVIGFWDSGPLLESGEADAENSKGSLCVIKHRRIWKANTELGMVLCVTAGNVVGSNEVNRVDTHRTVKWGTLLIASQPGGTFAVLQRKFEKYKDNLAPTLVYYPPRVGNTRNLQARTWIIGNVRSKPPPSQTADKNVAVRTDSDSVLAMCMADGTILFIDPTAEEEMHRVLWCVQLRVRGELFGLSKVNLTGGDTDEVCACAWDGTTFVLNHRKQWLRFPMGQSCQAFTAGWYAVEPGRNEPVFVYTTCEHSLLIYYNLNVKNIAEPSLSGAIVANRELADKMREKMGVDRKFCTLIWIPLTCNLPLGLLHQVAIDSATSMDSKPTWFPGCLTNYAENVLRGGQPDDIALYSCREFYLSQILCI</sequence>
<dbReference type="PANTHER" id="PTHR16317">
    <property type="entry name" value="INTEGRIN ALPHA REPEAT DOMAIN-CONTAINING"/>
    <property type="match status" value="1"/>
</dbReference>
<dbReference type="GO" id="GO:0007229">
    <property type="term" value="P:integrin-mediated signaling pathway"/>
    <property type="evidence" value="ECO:0007669"/>
    <property type="project" value="UniProtKB-KW"/>
</dbReference>
<gene>
    <name evidence="1" type="ORF">FBUS_09452</name>
</gene>
<reference evidence="1" key="1">
    <citation type="submission" date="2019-05" db="EMBL/GenBank/DDBJ databases">
        <title>Annotation for the trematode Fasciolopsis buski.</title>
        <authorList>
            <person name="Choi Y.-J."/>
        </authorList>
    </citation>
    <scope>NUCLEOTIDE SEQUENCE</scope>
    <source>
        <strain evidence="1">HT</strain>
        <tissue evidence="1">Whole worm</tissue>
    </source>
</reference>
<dbReference type="InterPro" id="IPR031793">
    <property type="entry name" value="KICSTOR_ITFG2"/>
</dbReference>
<protein>
    <submittedName>
        <fullName evidence="1">Putative integrin alpha repeat domain-containing</fullName>
    </submittedName>
</protein>
<accession>A0A8E0RSR5</accession>
<dbReference type="Proteomes" id="UP000728185">
    <property type="component" value="Unassembled WGS sequence"/>
</dbReference>
<dbReference type="OrthoDB" id="9996127at2759"/>
<dbReference type="EMBL" id="LUCM01006179">
    <property type="protein sequence ID" value="KAA0191697.1"/>
    <property type="molecule type" value="Genomic_DNA"/>
</dbReference>
<evidence type="ECO:0000313" key="1">
    <source>
        <dbReference type="EMBL" id="KAA0191697.1"/>
    </source>
</evidence>
<organism evidence="1 2">
    <name type="scientific">Fasciolopsis buskii</name>
    <dbReference type="NCBI Taxonomy" id="27845"/>
    <lineage>
        <taxon>Eukaryota</taxon>
        <taxon>Metazoa</taxon>
        <taxon>Spiralia</taxon>
        <taxon>Lophotrochozoa</taxon>
        <taxon>Platyhelminthes</taxon>
        <taxon>Trematoda</taxon>
        <taxon>Digenea</taxon>
        <taxon>Plagiorchiida</taxon>
        <taxon>Echinostomata</taxon>
        <taxon>Echinostomatoidea</taxon>
        <taxon>Fasciolidae</taxon>
        <taxon>Fasciolopsis</taxon>
    </lineage>
</organism>
<keyword evidence="1" id="KW-0401">Integrin</keyword>
<name>A0A8E0RSR5_9TREM</name>
<comment type="caution">
    <text evidence="1">The sequence shown here is derived from an EMBL/GenBank/DDBJ whole genome shotgun (WGS) entry which is preliminary data.</text>
</comment>
<dbReference type="PANTHER" id="PTHR16317:SF1">
    <property type="entry name" value="KICSTOR COMPLEX PROTEIN ITFG2"/>
    <property type="match status" value="1"/>
</dbReference>